<dbReference type="InterPro" id="IPR000888">
    <property type="entry name" value="RmlC-like"/>
</dbReference>
<comment type="catalytic activity">
    <reaction evidence="1 7">
        <text>dTDP-4-dehydro-6-deoxy-alpha-D-glucose = dTDP-4-dehydro-beta-L-rhamnose</text>
        <dbReference type="Rhea" id="RHEA:16969"/>
        <dbReference type="ChEBI" id="CHEBI:57649"/>
        <dbReference type="ChEBI" id="CHEBI:62830"/>
        <dbReference type="EC" id="5.1.3.13"/>
    </reaction>
</comment>
<dbReference type="GO" id="GO:0019305">
    <property type="term" value="P:dTDP-rhamnose biosynthetic process"/>
    <property type="evidence" value="ECO:0007669"/>
    <property type="project" value="UniProtKB-UniRule"/>
</dbReference>
<dbReference type="UniPathway" id="UPA00124"/>
<reference evidence="8 9" key="2">
    <citation type="submission" date="2020-02" db="EMBL/GenBank/DDBJ databases">
        <title>The new genus of Enterobacteriales.</title>
        <authorList>
            <person name="Kim I.S."/>
        </authorList>
    </citation>
    <scope>NUCLEOTIDE SEQUENCE [LARGE SCALE GENOMIC DNA]</scope>
    <source>
        <strain evidence="8 9">SAP-6</strain>
    </source>
</reference>
<evidence type="ECO:0000313" key="8">
    <source>
        <dbReference type="EMBL" id="NDL65643.1"/>
    </source>
</evidence>
<evidence type="ECO:0000256" key="2">
    <source>
        <dbReference type="ARBA" id="ARBA00001997"/>
    </source>
</evidence>
<evidence type="ECO:0000313" key="9">
    <source>
        <dbReference type="Proteomes" id="UP000461443"/>
    </source>
</evidence>
<reference evidence="8 9" key="1">
    <citation type="submission" date="2019-12" db="EMBL/GenBank/DDBJ databases">
        <authorList>
            <person name="Lee S.D."/>
        </authorList>
    </citation>
    <scope>NUCLEOTIDE SEQUENCE [LARGE SCALE GENOMIC DNA]</scope>
    <source>
        <strain evidence="8 9">SAP-6</strain>
    </source>
</reference>
<proteinExistence type="inferred from homology"/>
<gene>
    <name evidence="8" type="primary">rfbC</name>
    <name evidence="8" type="ORF">GRH90_23185</name>
</gene>
<dbReference type="NCBIfam" id="TIGR01221">
    <property type="entry name" value="rmlC"/>
    <property type="match status" value="1"/>
</dbReference>
<dbReference type="InterPro" id="IPR011051">
    <property type="entry name" value="RmlC_Cupin_sf"/>
</dbReference>
<name>A0A845SK48_9GAMM</name>
<dbReference type="GO" id="GO:0000271">
    <property type="term" value="P:polysaccharide biosynthetic process"/>
    <property type="evidence" value="ECO:0007669"/>
    <property type="project" value="TreeGrafter"/>
</dbReference>
<dbReference type="EMBL" id="WUBS01000020">
    <property type="protein sequence ID" value="NDL65643.1"/>
    <property type="molecule type" value="Genomic_DNA"/>
</dbReference>
<keyword evidence="9" id="KW-1185">Reference proteome</keyword>
<feature type="active site" description="Proton donor" evidence="5">
    <location>
        <position position="131"/>
    </location>
</feature>
<dbReference type="EC" id="5.1.3.13" evidence="3 7"/>
<sequence>MNFTPQHIPDVVLIEPCLFNDERGYFFESFNLEKLQRALNRDLSFVQGNESFSRQNVIRGLHYQVGRPQGKLVRVVAGEVFDVAVDLRKHSPTFGQWVGALLSAENNHQLWIPEGFAHGFQVISATAKLQYLVTDYWCPQYDRCIRFDDPDIQVQWRKVMAPAAGMLEPILSDKDQSGKVLADAEVF</sequence>
<dbReference type="CDD" id="cd00438">
    <property type="entry name" value="cupin_RmlC"/>
    <property type="match status" value="1"/>
</dbReference>
<evidence type="ECO:0000256" key="6">
    <source>
        <dbReference type="PIRSR" id="PIRSR600888-3"/>
    </source>
</evidence>
<evidence type="ECO:0000256" key="7">
    <source>
        <dbReference type="RuleBase" id="RU364069"/>
    </source>
</evidence>
<feature type="site" description="Participates in a stacking interaction with the thymidine ring of dTDP-4-oxo-6-deoxyglucose" evidence="6">
    <location>
        <position position="137"/>
    </location>
</feature>
<dbReference type="AlphaFoldDB" id="A0A845SK48"/>
<dbReference type="Gene3D" id="2.60.120.10">
    <property type="entry name" value="Jelly Rolls"/>
    <property type="match status" value="1"/>
</dbReference>
<dbReference type="Pfam" id="PF00908">
    <property type="entry name" value="dTDP_sugar_isom"/>
    <property type="match status" value="1"/>
</dbReference>
<comment type="subunit">
    <text evidence="7">Homodimer.</text>
</comment>
<protein>
    <recommendedName>
        <fullName evidence="4 7">dTDP-4-dehydrorhamnose 3,5-epimerase</fullName>
        <ecNumber evidence="3 7">5.1.3.13</ecNumber>
    </recommendedName>
    <alternativeName>
        <fullName evidence="7">Thymidine diphospho-4-keto-rhamnose 3,5-epimerase</fullName>
    </alternativeName>
</protein>
<dbReference type="PANTHER" id="PTHR21047">
    <property type="entry name" value="DTDP-6-DEOXY-D-GLUCOSE-3,5 EPIMERASE"/>
    <property type="match status" value="1"/>
</dbReference>
<dbReference type="InterPro" id="IPR014710">
    <property type="entry name" value="RmlC-like_jellyroll"/>
</dbReference>
<organism evidence="8 9">
    <name type="scientific">Acerihabitans arboris</name>
    <dbReference type="NCBI Taxonomy" id="2691583"/>
    <lineage>
        <taxon>Bacteria</taxon>
        <taxon>Pseudomonadati</taxon>
        <taxon>Pseudomonadota</taxon>
        <taxon>Gammaproteobacteria</taxon>
        <taxon>Enterobacterales</taxon>
        <taxon>Pectobacteriaceae</taxon>
        <taxon>Acerihabitans</taxon>
    </lineage>
</organism>
<dbReference type="GO" id="GO:0008830">
    <property type="term" value="F:dTDP-4-dehydrorhamnose 3,5-epimerase activity"/>
    <property type="evidence" value="ECO:0007669"/>
    <property type="project" value="UniProtKB-UniRule"/>
</dbReference>
<feature type="active site" description="Proton acceptor" evidence="5">
    <location>
        <position position="62"/>
    </location>
</feature>
<comment type="similarity">
    <text evidence="7">Belongs to the dTDP-4-dehydrorhamnose 3,5-epimerase family.</text>
</comment>
<dbReference type="RefSeq" id="WP_162368351.1">
    <property type="nucleotide sequence ID" value="NZ_WUBS01000020.1"/>
</dbReference>
<evidence type="ECO:0000256" key="3">
    <source>
        <dbReference type="ARBA" id="ARBA00012098"/>
    </source>
</evidence>
<comment type="function">
    <text evidence="2 7">Catalyzes the epimerization of the C3' and C5'positions of dTDP-6-deoxy-D-xylo-4-hexulose, forming dTDP-6-deoxy-L-lyxo-4-hexulose.</text>
</comment>
<accession>A0A845SK48</accession>
<dbReference type="Proteomes" id="UP000461443">
    <property type="component" value="Unassembled WGS sequence"/>
</dbReference>
<comment type="pathway">
    <text evidence="7">Carbohydrate biosynthesis; dTDP-L-rhamnose biosynthesis.</text>
</comment>
<dbReference type="PANTHER" id="PTHR21047:SF2">
    <property type="entry name" value="THYMIDINE DIPHOSPHO-4-KETO-RHAMNOSE 3,5-EPIMERASE"/>
    <property type="match status" value="1"/>
</dbReference>
<dbReference type="GO" id="GO:0005829">
    <property type="term" value="C:cytosol"/>
    <property type="evidence" value="ECO:0007669"/>
    <property type="project" value="TreeGrafter"/>
</dbReference>
<evidence type="ECO:0000256" key="4">
    <source>
        <dbReference type="ARBA" id="ARBA00019595"/>
    </source>
</evidence>
<evidence type="ECO:0000256" key="5">
    <source>
        <dbReference type="PIRSR" id="PIRSR600888-1"/>
    </source>
</evidence>
<comment type="caution">
    <text evidence="8">The sequence shown here is derived from an EMBL/GenBank/DDBJ whole genome shotgun (WGS) entry which is preliminary data.</text>
</comment>
<dbReference type="SUPFAM" id="SSF51182">
    <property type="entry name" value="RmlC-like cupins"/>
    <property type="match status" value="1"/>
</dbReference>
<keyword evidence="7 8" id="KW-0413">Isomerase</keyword>
<evidence type="ECO:0000256" key="1">
    <source>
        <dbReference type="ARBA" id="ARBA00001298"/>
    </source>
</evidence>